<organism evidence="1">
    <name type="scientific">marine sediment metagenome</name>
    <dbReference type="NCBI Taxonomy" id="412755"/>
    <lineage>
        <taxon>unclassified sequences</taxon>
        <taxon>metagenomes</taxon>
        <taxon>ecological metagenomes</taxon>
    </lineage>
</organism>
<proteinExistence type="predicted"/>
<name>A0A0F9E231_9ZZZZ</name>
<protein>
    <submittedName>
        <fullName evidence="1">Uncharacterized protein</fullName>
    </submittedName>
</protein>
<reference evidence="1" key="1">
    <citation type="journal article" date="2015" name="Nature">
        <title>Complex archaea that bridge the gap between prokaryotes and eukaryotes.</title>
        <authorList>
            <person name="Spang A."/>
            <person name="Saw J.H."/>
            <person name="Jorgensen S.L."/>
            <person name="Zaremba-Niedzwiedzka K."/>
            <person name="Martijn J."/>
            <person name="Lind A.E."/>
            <person name="van Eijk R."/>
            <person name="Schleper C."/>
            <person name="Guy L."/>
            <person name="Ettema T.J."/>
        </authorList>
    </citation>
    <scope>NUCLEOTIDE SEQUENCE</scope>
</reference>
<sequence>MTTERKIHNHKSEIHVDYTIEQYGYHPDKLGRTSIKFVIANCRFCGQVMPVRKGFFNKAGSACHKECRMKEQSLCGSPFANKEVREKSKETNLKRYGFEYASQNKEIGNRISIARKSKVRKKIDNLLFRMDPLGETSVHEYDDHISVSFLEHDLTFILNFNDSCTELAGANRTAQLKKKEYWNVRGNRCFQVFEHQWEARSDQILNFLKTILHFNAVKVAGRKCVISSDNCKDIFNSNHIQGYG</sequence>
<evidence type="ECO:0000313" key="1">
    <source>
        <dbReference type="EMBL" id="KKL18148.1"/>
    </source>
</evidence>
<accession>A0A0F9E231</accession>
<comment type="caution">
    <text evidence="1">The sequence shown here is derived from an EMBL/GenBank/DDBJ whole genome shotgun (WGS) entry which is preliminary data.</text>
</comment>
<gene>
    <name evidence="1" type="ORF">LCGC14_2478450</name>
</gene>
<dbReference type="EMBL" id="LAZR01038982">
    <property type="protein sequence ID" value="KKL18148.1"/>
    <property type="molecule type" value="Genomic_DNA"/>
</dbReference>
<feature type="non-terminal residue" evidence="1">
    <location>
        <position position="244"/>
    </location>
</feature>
<dbReference type="AlphaFoldDB" id="A0A0F9E231"/>